<keyword evidence="4" id="KW-1185">Reference proteome</keyword>
<dbReference type="RefSeq" id="WP_008726493.1">
    <property type="nucleotide sequence ID" value="NZ_JBBMFM010000126.1"/>
</dbReference>
<keyword evidence="2" id="KW-0732">Signal</keyword>
<dbReference type="PANTHER" id="PTHR42928:SF1">
    <property type="entry name" value="BLR4371 PROTEIN"/>
    <property type="match status" value="1"/>
</dbReference>
<dbReference type="Gene3D" id="3.40.190.10">
    <property type="entry name" value="Periplasmic binding protein-like II"/>
    <property type="match status" value="1"/>
</dbReference>
<evidence type="ECO:0000256" key="1">
    <source>
        <dbReference type="ARBA" id="ARBA00006987"/>
    </source>
</evidence>
<reference evidence="3 4" key="1">
    <citation type="submission" date="2024-03" db="EMBL/GenBank/DDBJ databases">
        <title>Human intestinal bacterial collection.</title>
        <authorList>
            <person name="Pauvert C."/>
            <person name="Hitch T.C.A."/>
            <person name="Clavel T."/>
        </authorList>
    </citation>
    <scope>NUCLEOTIDE SEQUENCE [LARGE SCALE GENOMIC DNA]</scope>
    <source>
        <strain evidence="3 4">CLA-SR-H021</strain>
    </source>
</reference>
<accession>A0ABV1DDP3</accession>
<evidence type="ECO:0000313" key="3">
    <source>
        <dbReference type="EMBL" id="MEQ2427782.1"/>
    </source>
</evidence>
<dbReference type="PROSITE" id="PS51257">
    <property type="entry name" value="PROKAR_LIPOPROTEIN"/>
    <property type="match status" value="1"/>
</dbReference>
<evidence type="ECO:0000256" key="2">
    <source>
        <dbReference type="SAM" id="SignalP"/>
    </source>
</evidence>
<comment type="caution">
    <text evidence="3">The sequence shown here is derived from an EMBL/GenBank/DDBJ whole genome shotgun (WGS) entry which is preliminary data.</text>
</comment>
<dbReference type="Proteomes" id="UP001454086">
    <property type="component" value="Unassembled WGS sequence"/>
</dbReference>
<sequence>MKKTIAALLTLSMLAAALTGCSKKAEEAGAKGPWKPEENIEFICQSSAGGGSDLMARSIAQYMKSEGIIDQPIVVDNITGSGGVKAFTYTLEKKGGAYNWQTVNSNFFTAPIAGNIEQDYHDYTLLAVIGVDPNVLCVPYDSPFETFEDIVEAAKAEPGKYSISIGGAGSSGACVTIMMQQEVGIELNQIPFEGGADGLTAVMGGQVDMGWQGIAELVGPWQNKLLRPIAIAEESRVDALPDIPTLKELGYDVVFSVPRAIVGPPDMPQEAYEFYCDAFDKLNASEKWQKEYIEANYIIPRTAVGKDCEIIFKDFHNDTYALYDAMGLAVGEAVQ</sequence>
<dbReference type="EMBL" id="JBBMFM010000126">
    <property type="protein sequence ID" value="MEQ2427782.1"/>
    <property type="molecule type" value="Genomic_DNA"/>
</dbReference>
<comment type="similarity">
    <text evidence="1">Belongs to the UPF0065 (bug) family.</text>
</comment>
<dbReference type="InterPro" id="IPR005064">
    <property type="entry name" value="BUG"/>
</dbReference>
<dbReference type="PANTHER" id="PTHR42928">
    <property type="entry name" value="TRICARBOXYLATE-BINDING PROTEIN"/>
    <property type="match status" value="1"/>
</dbReference>
<organism evidence="3 4">
    <name type="scientific">Enterocloster hominis</name>
    <name type="common">ex Hitch et al. 2024</name>
    <dbReference type="NCBI Taxonomy" id="1917870"/>
    <lineage>
        <taxon>Bacteria</taxon>
        <taxon>Bacillati</taxon>
        <taxon>Bacillota</taxon>
        <taxon>Clostridia</taxon>
        <taxon>Lachnospirales</taxon>
        <taxon>Lachnospiraceae</taxon>
        <taxon>Enterocloster</taxon>
    </lineage>
</organism>
<proteinExistence type="inferred from homology"/>
<gene>
    <name evidence="3" type="ORF">WMQ36_22715</name>
</gene>
<dbReference type="InterPro" id="IPR042100">
    <property type="entry name" value="Bug_dom1"/>
</dbReference>
<feature type="signal peptide" evidence="2">
    <location>
        <begin position="1"/>
        <end position="17"/>
    </location>
</feature>
<dbReference type="Gene3D" id="3.40.190.150">
    <property type="entry name" value="Bordetella uptake gene, domain 1"/>
    <property type="match status" value="1"/>
</dbReference>
<name>A0ABV1DDP3_9FIRM</name>
<feature type="chain" id="PRO_5045138698" evidence="2">
    <location>
        <begin position="18"/>
        <end position="335"/>
    </location>
</feature>
<dbReference type="CDD" id="cd07012">
    <property type="entry name" value="PBP2_Bug_TTT"/>
    <property type="match status" value="1"/>
</dbReference>
<evidence type="ECO:0000313" key="4">
    <source>
        <dbReference type="Proteomes" id="UP001454086"/>
    </source>
</evidence>
<dbReference type="PIRSF" id="PIRSF017082">
    <property type="entry name" value="YflP"/>
    <property type="match status" value="1"/>
</dbReference>
<protein>
    <submittedName>
        <fullName evidence="3">Tripartite tricarboxylate transporter substrate binding protein</fullName>
    </submittedName>
</protein>
<dbReference type="Pfam" id="PF03401">
    <property type="entry name" value="TctC"/>
    <property type="match status" value="1"/>
</dbReference>
<dbReference type="SUPFAM" id="SSF53850">
    <property type="entry name" value="Periplasmic binding protein-like II"/>
    <property type="match status" value="1"/>
</dbReference>